<proteinExistence type="predicted"/>
<gene>
    <name evidence="2" type="ORF">BDP27DRAFT_1064862</name>
</gene>
<organism evidence="2 3">
    <name type="scientific">Rhodocollybia butyracea</name>
    <dbReference type="NCBI Taxonomy" id="206335"/>
    <lineage>
        <taxon>Eukaryota</taxon>
        <taxon>Fungi</taxon>
        <taxon>Dikarya</taxon>
        <taxon>Basidiomycota</taxon>
        <taxon>Agaricomycotina</taxon>
        <taxon>Agaricomycetes</taxon>
        <taxon>Agaricomycetidae</taxon>
        <taxon>Agaricales</taxon>
        <taxon>Marasmiineae</taxon>
        <taxon>Omphalotaceae</taxon>
        <taxon>Rhodocollybia</taxon>
    </lineage>
</organism>
<accession>A0A9P5PLA7</accession>
<dbReference type="AlphaFoldDB" id="A0A9P5PLA7"/>
<evidence type="ECO:0000313" key="2">
    <source>
        <dbReference type="EMBL" id="KAF9065963.1"/>
    </source>
</evidence>
<keyword evidence="1" id="KW-0732">Signal</keyword>
<protein>
    <submittedName>
        <fullName evidence="2">Uncharacterized protein</fullName>
    </submittedName>
</protein>
<feature type="signal peptide" evidence="1">
    <location>
        <begin position="1"/>
        <end position="34"/>
    </location>
</feature>
<comment type="caution">
    <text evidence="2">The sequence shown here is derived from an EMBL/GenBank/DDBJ whole genome shotgun (WGS) entry which is preliminary data.</text>
</comment>
<dbReference type="Proteomes" id="UP000772434">
    <property type="component" value="Unassembled WGS sequence"/>
</dbReference>
<evidence type="ECO:0000313" key="3">
    <source>
        <dbReference type="Proteomes" id="UP000772434"/>
    </source>
</evidence>
<name>A0A9P5PLA7_9AGAR</name>
<sequence>MNLYHLNISVAATVRSSTHLVLMVLMQFLCVSSASNSASHTVIANSQYLKFKTEESAGALESSFQHSSITCHALSFKLRIRGTPPVLPCYCKSMKPTDVFGPMILYAVVIHGKAFLSSGCAQYSLHGP</sequence>
<evidence type="ECO:0000256" key="1">
    <source>
        <dbReference type="SAM" id="SignalP"/>
    </source>
</evidence>
<reference evidence="2" key="1">
    <citation type="submission" date="2020-11" db="EMBL/GenBank/DDBJ databases">
        <authorList>
            <consortium name="DOE Joint Genome Institute"/>
            <person name="Ahrendt S."/>
            <person name="Riley R."/>
            <person name="Andreopoulos W."/>
            <person name="Labutti K."/>
            <person name="Pangilinan J."/>
            <person name="Ruiz-Duenas F.J."/>
            <person name="Barrasa J.M."/>
            <person name="Sanchez-Garcia M."/>
            <person name="Camarero S."/>
            <person name="Miyauchi S."/>
            <person name="Serrano A."/>
            <person name="Linde D."/>
            <person name="Babiker R."/>
            <person name="Drula E."/>
            <person name="Ayuso-Fernandez I."/>
            <person name="Pacheco R."/>
            <person name="Padilla G."/>
            <person name="Ferreira P."/>
            <person name="Barriuso J."/>
            <person name="Kellner H."/>
            <person name="Castanera R."/>
            <person name="Alfaro M."/>
            <person name="Ramirez L."/>
            <person name="Pisabarro A.G."/>
            <person name="Kuo A."/>
            <person name="Tritt A."/>
            <person name="Lipzen A."/>
            <person name="He G."/>
            <person name="Yan M."/>
            <person name="Ng V."/>
            <person name="Cullen D."/>
            <person name="Martin F."/>
            <person name="Rosso M.-N."/>
            <person name="Henrissat B."/>
            <person name="Hibbett D."/>
            <person name="Martinez A.T."/>
            <person name="Grigoriev I.V."/>
        </authorList>
    </citation>
    <scope>NUCLEOTIDE SEQUENCE</scope>
    <source>
        <strain evidence="2">AH 40177</strain>
    </source>
</reference>
<dbReference type="EMBL" id="JADNRY010000095">
    <property type="protein sequence ID" value="KAF9065963.1"/>
    <property type="molecule type" value="Genomic_DNA"/>
</dbReference>
<keyword evidence="3" id="KW-1185">Reference proteome</keyword>
<feature type="chain" id="PRO_5040127655" evidence="1">
    <location>
        <begin position="35"/>
        <end position="128"/>
    </location>
</feature>